<sequence length="456" mass="50337">MGWTNLVKQIILGAFEINGVNLTSQGVWAHPEQQTYRYKELRYWIELAQLLERGYFDFLFLADSYGYPVLYGTTPTVAFEQAVEIPKNDPMLLIPALAAATSDLSFAVTSSTTFEHPYANARRFATLDHLTDGRIAWNVVTTSSAVVSELFGRDAVPHDRRYAMAQDYLDLSYQLFEGSWEDGSVVADKAARLYADPVKIHPIAHDGPFFRSAGYFNCEPSPQRTPVLAQAGASESGRAFAAANAELVFLQGKDAGMLRDQVSDLRRRAVAAGRGPSSVKAVAGLSVVTARTKSEAEAKLESYLAYVDPDAARVYYASMTGVDLAALDPDASFADVRTDGGRTQVERYRNNTVREATADFLRRGMREFILVGTPEQVADEIGQLVSDTGLDGFNYTPFVSPGSYREFVDDVVPVLQRRGLLKSEYSPGTFRDRLFGHARVPETHPAARFRFSASRA</sequence>
<name>A0A545ADV4_9ACTN</name>
<dbReference type="Gene3D" id="3.20.20.30">
    <property type="entry name" value="Luciferase-like domain"/>
    <property type="match status" value="1"/>
</dbReference>
<dbReference type="InterPro" id="IPR016215">
    <property type="entry name" value="NTA_MOA"/>
</dbReference>
<evidence type="ECO:0000256" key="1">
    <source>
        <dbReference type="ARBA" id="ARBA00022630"/>
    </source>
</evidence>
<gene>
    <name evidence="8" type="ORF">FL583_39615</name>
</gene>
<feature type="binding site" evidence="6">
    <location>
        <position position="63"/>
    </location>
    <ligand>
        <name>FMN</name>
        <dbReference type="ChEBI" id="CHEBI:58210"/>
    </ligand>
</feature>
<keyword evidence="3 8" id="KW-0560">Oxidoreductase</keyword>
<evidence type="ECO:0000256" key="4">
    <source>
        <dbReference type="ARBA" id="ARBA00023033"/>
    </source>
</evidence>
<dbReference type="InterPro" id="IPR036661">
    <property type="entry name" value="Luciferase-like_sf"/>
</dbReference>
<evidence type="ECO:0000256" key="5">
    <source>
        <dbReference type="ARBA" id="ARBA00033748"/>
    </source>
</evidence>
<dbReference type="PIRSF" id="PIRSF000337">
    <property type="entry name" value="NTA_MOA"/>
    <property type="match status" value="1"/>
</dbReference>
<evidence type="ECO:0000313" key="9">
    <source>
        <dbReference type="Proteomes" id="UP000317982"/>
    </source>
</evidence>
<dbReference type="InParanoid" id="A0A545ADV4"/>
<dbReference type="GO" id="GO:0016705">
    <property type="term" value="F:oxidoreductase activity, acting on paired donors, with incorporation or reduction of molecular oxygen"/>
    <property type="evidence" value="ECO:0007669"/>
    <property type="project" value="InterPro"/>
</dbReference>
<dbReference type="NCBIfam" id="TIGR03860">
    <property type="entry name" value="FMN_nitrolo"/>
    <property type="match status" value="1"/>
</dbReference>
<evidence type="ECO:0000256" key="2">
    <source>
        <dbReference type="ARBA" id="ARBA00022643"/>
    </source>
</evidence>
<proteinExistence type="inferred from homology"/>
<comment type="caution">
    <text evidence="8">The sequence shown here is derived from an EMBL/GenBank/DDBJ whole genome shotgun (WGS) entry which is preliminary data.</text>
</comment>
<keyword evidence="4 8" id="KW-0503">Monooxygenase</keyword>
<reference evidence="8 9" key="1">
    <citation type="submission" date="2019-07" db="EMBL/GenBank/DDBJ databases">
        <title>Cryptosporangium phraense sp. nov., isolated from plant litter.</title>
        <authorList>
            <person name="Suriyachadkun C."/>
        </authorList>
    </citation>
    <scope>NUCLEOTIDE SEQUENCE [LARGE SCALE GENOMIC DNA]</scope>
    <source>
        <strain evidence="8 9">A-T 5661</strain>
    </source>
</reference>
<evidence type="ECO:0000259" key="7">
    <source>
        <dbReference type="Pfam" id="PF00296"/>
    </source>
</evidence>
<accession>A0A545ADV4</accession>
<feature type="binding site" evidence="6">
    <location>
        <position position="162"/>
    </location>
    <ligand>
        <name>FMN</name>
        <dbReference type="ChEBI" id="CHEBI:58210"/>
    </ligand>
</feature>
<dbReference type="SUPFAM" id="SSF51679">
    <property type="entry name" value="Bacterial luciferase-like"/>
    <property type="match status" value="1"/>
</dbReference>
<dbReference type="InterPro" id="IPR051260">
    <property type="entry name" value="Diverse_substr_monoxygenases"/>
</dbReference>
<feature type="binding site" evidence="6">
    <location>
        <position position="158"/>
    </location>
    <ligand>
        <name>FMN</name>
        <dbReference type="ChEBI" id="CHEBI:58210"/>
    </ligand>
</feature>
<dbReference type="Proteomes" id="UP000317982">
    <property type="component" value="Unassembled WGS sequence"/>
</dbReference>
<dbReference type="EC" id="1.14.-.-" evidence="8"/>
<dbReference type="Pfam" id="PF00296">
    <property type="entry name" value="Bac_luciferase"/>
    <property type="match status" value="1"/>
</dbReference>
<dbReference type="PANTHER" id="PTHR30011">
    <property type="entry name" value="ALKANESULFONATE MONOOXYGENASE-RELATED"/>
    <property type="match status" value="1"/>
</dbReference>
<evidence type="ECO:0000313" key="8">
    <source>
        <dbReference type="EMBL" id="TQS39518.1"/>
    </source>
</evidence>
<evidence type="ECO:0000256" key="3">
    <source>
        <dbReference type="ARBA" id="ARBA00023002"/>
    </source>
</evidence>
<feature type="binding site" evidence="6">
    <location>
        <position position="109"/>
    </location>
    <ligand>
        <name>FMN</name>
        <dbReference type="ChEBI" id="CHEBI:58210"/>
    </ligand>
</feature>
<dbReference type="AlphaFoldDB" id="A0A545ADV4"/>
<dbReference type="GO" id="GO:0004497">
    <property type="term" value="F:monooxygenase activity"/>
    <property type="evidence" value="ECO:0007669"/>
    <property type="project" value="UniProtKB-KW"/>
</dbReference>
<dbReference type="EMBL" id="VIRS01000071">
    <property type="protein sequence ID" value="TQS39518.1"/>
    <property type="molecule type" value="Genomic_DNA"/>
</dbReference>
<keyword evidence="1 6" id="KW-0285">Flavoprotein</keyword>
<dbReference type="InterPro" id="IPR011251">
    <property type="entry name" value="Luciferase-like_dom"/>
</dbReference>
<feature type="binding site" evidence="6">
    <location>
        <position position="234"/>
    </location>
    <ligand>
        <name>FMN</name>
        <dbReference type="ChEBI" id="CHEBI:58210"/>
    </ligand>
</feature>
<comment type="similarity">
    <text evidence="5">Belongs to the NtaA/SnaA/DszA monooxygenase family.</text>
</comment>
<keyword evidence="2 6" id="KW-0288">FMN</keyword>
<feature type="domain" description="Luciferase-like" evidence="7">
    <location>
        <begin position="29"/>
        <end position="390"/>
    </location>
</feature>
<organism evidence="8 9">
    <name type="scientific">Cryptosporangium phraense</name>
    <dbReference type="NCBI Taxonomy" id="2593070"/>
    <lineage>
        <taxon>Bacteria</taxon>
        <taxon>Bacillati</taxon>
        <taxon>Actinomycetota</taxon>
        <taxon>Actinomycetes</taxon>
        <taxon>Cryptosporangiales</taxon>
        <taxon>Cryptosporangiaceae</taxon>
        <taxon>Cryptosporangium</taxon>
    </lineage>
</organism>
<protein>
    <submittedName>
        <fullName evidence="8">NtaA/DmoA family FMN-dependent monooxygenase</fullName>
        <ecNumber evidence="8">1.14.-.-</ecNumber>
    </submittedName>
</protein>
<dbReference type="OrthoDB" id="4437611at2"/>
<dbReference type="PANTHER" id="PTHR30011:SF16">
    <property type="entry name" value="C2H2 FINGER DOMAIN TRANSCRIPTION FACTOR (EUROFUNG)-RELATED"/>
    <property type="match status" value="1"/>
</dbReference>
<evidence type="ECO:0000256" key="6">
    <source>
        <dbReference type="PIRSR" id="PIRSR000337-1"/>
    </source>
</evidence>
<keyword evidence="9" id="KW-1185">Reference proteome</keyword>